<name>A0A0E9SK39_ANGAN</name>
<dbReference type="EMBL" id="GBXM01067724">
    <property type="protein sequence ID" value="JAH40853.1"/>
    <property type="molecule type" value="Transcribed_RNA"/>
</dbReference>
<protein>
    <submittedName>
        <fullName evidence="1">Uncharacterized protein</fullName>
    </submittedName>
</protein>
<dbReference type="AlphaFoldDB" id="A0A0E9SK39"/>
<reference evidence="1" key="2">
    <citation type="journal article" date="2015" name="Fish Shellfish Immunol.">
        <title>Early steps in the European eel (Anguilla anguilla)-Vibrio vulnificus interaction in the gills: Role of the RtxA13 toxin.</title>
        <authorList>
            <person name="Callol A."/>
            <person name="Pajuelo D."/>
            <person name="Ebbesson L."/>
            <person name="Teles M."/>
            <person name="MacKenzie S."/>
            <person name="Amaro C."/>
        </authorList>
    </citation>
    <scope>NUCLEOTIDE SEQUENCE</scope>
</reference>
<reference evidence="1" key="1">
    <citation type="submission" date="2014-11" db="EMBL/GenBank/DDBJ databases">
        <authorList>
            <person name="Amaro Gonzalez C."/>
        </authorList>
    </citation>
    <scope>NUCLEOTIDE SEQUENCE</scope>
</reference>
<proteinExistence type="predicted"/>
<organism evidence="1">
    <name type="scientific">Anguilla anguilla</name>
    <name type="common">European freshwater eel</name>
    <name type="synonym">Muraena anguilla</name>
    <dbReference type="NCBI Taxonomy" id="7936"/>
    <lineage>
        <taxon>Eukaryota</taxon>
        <taxon>Metazoa</taxon>
        <taxon>Chordata</taxon>
        <taxon>Craniata</taxon>
        <taxon>Vertebrata</taxon>
        <taxon>Euteleostomi</taxon>
        <taxon>Actinopterygii</taxon>
        <taxon>Neopterygii</taxon>
        <taxon>Teleostei</taxon>
        <taxon>Anguilliformes</taxon>
        <taxon>Anguillidae</taxon>
        <taxon>Anguilla</taxon>
    </lineage>
</organism>
<evidence type="ECO:0000313" key="1">
    <source>
        <dbReference type="EMBL" id="JAH40853.1"/>
    </source>
</evidence>
<sequence>MRFVLSARGSCLNYFMDFPLSSTDGSDFTVCTL</sequence>
<accession>A0A0E9SK39</accession>